<evidence type="ECO:0000256" key="1">
    <source>
        <dbReference type="SAM" id="MobiDB-lite"/>
    </source>
</evidence>
<evidence type="ECO:0000313" key="3">
    <source>
        <dbReference type="EMBL" id="RAJ87444.1"/>
    </source>
</evidence>
<gene>
    <name evidence="3" type="ORF">CLV59_101195</name>
</gene>
<comment type="caution">
    <text evidence="3">The sequence shown here is derived from an EMBL/GenBank/DDBJ whole genome shotgun (WGS) entry which is preliminary data.</text>
</comment>
<keyword evidence="4" id="KW-1185">Reference proteome</keyword>
<reference evidence="3 4" key="1">
    <citation type="submission" date="2018-06" db="EMBL/GenBank/DDBJ databases">
        <title>Genomic Encyclopedia of Archaeal and Bacterial Type Strains, Phase II (KMG-II): from individual species to whole genera.</title>
        <authorList>
            <person name="Goeker M."/>
        </authorList>
    </citation>
    <scope>NUCLEOTIDE SEQUENCE [LARGE SCALE GENOMIC DNA]</scope>
    <source>
        <strain evidence="3 4">DSM 29821</strain>
    </source>
</reference>
<organism evidence="3 4">
    <name type="scientific">Chitinophaga dinghuensis</name>
    <dbReference type="NCBI Taxonomy" id="1539050"/>
    <lineage>
        <taxon>Bacteria</taxon>
        <taxon>Pseudomonadati</taxon>
        <taxon>Bacteroidota</taxon>
        <taxon>Chitinophagia</taxon>
        <taxon>Chitinophagales</taxon>
        <taxon>Chitinophagaceae</taxon>
        <taxon>Chitinophaga</taxon>
    </lineage>
</organism>
<dbReference type="EMBL" id="QLMA01000001">
    <property type="protein sequence ID" value="RAJ87444.1"/>
    <property type="molecule type" value="Genomic_DNA"/>
</dbReference>
<name>A0A327WI70_9BACT</name>
<feature type="compositionally biased region" description="Polar residues" evidence="1">
    <location>
        <begin position="125"/>
        <end position="139"/>
    </location>
</feature>
<keyword evidence="2" id="KW-0732">Signal</keyword>
<dbReference type="Proteomes" id="UP000249819">
    <property type="component" value="Unassembled WGS sequence"/>
</dbReference>
<feature type="chain" id="PRO_5016427309" evidence="2">
    <location>
        <begin position="23"/>
        <end position="139"/>
    </location>
</feature>
<dbReference type="AlphaFoldDB" id="A0A327WI70"/>
<dbReference type="RefSeq" id="WP_111590134.1">
    <property type="nucleotide sequence ID" value="NZ_QLMA01000001.1"/>
</dbReference>
<feature type="compositionally biased region" description="Polar residues" evidence="1">
    <location>
        <begin position="50"/>
        <end position="65"/>
    </location>
</feature>
<sequence>MKPIIILLLIIAGIELPGIASAQDQKVPIKTSDGAVVKTKQEALPVKPGNGTQAGVQRAYTTPSPQGAKPVSANPSDKSPVAGNPAAGKIPGTTSTIPAQQLFKPVATDARPPVIEQQGPPPGPANSNKPVMTPKPANQ</sequence>
<accession>A0A327WI70</accession>
<proteinExistence type="predicted"/>
<protein>
    <submittedName>
        <fullName evidence="3">Uncharacterized protein</fullName>
    </submittedName>
</protein>
<feature type="region of interest" description="Disordered" evidence="1">
    <location>
        <begin position="40"/>
        <end position="139"/>
    </location>
</feature>
<evidence type="ECO:0000256" key="2">
    <source>
        <dbReference type="SAM" id="SignalP"/>
    </source>
</evidence>
<evidence type="ECO:0000313" key="4">
    <source>
        <dbReference type="Proteomes" id="UP000249819"/>
    </source>
</evidence>
<feature type="signal peptide" evidence="2">
    <location>
        <begin position="1"/>
        <end position="22"/>
    </location>
</feature>